<feature type="compositionally biased region" description="Acidic residues" evidence="1">
    <location>
        <begin position="235"/>
        <end position="247"/>
    </location>
</feature>
<comment type="caution">
    <text evidence="2">The sequence shown here is derived from an EMBL/GenBank/DDBJ whole genome shotgun (WGS) entry which is preliminary data.</text>
</comment>
<keyword evidence="3" id="KW-1185">Reference proteome</keyword>
<feature type="region of interest" description="Disordered" evidence="1">
    <location>
        <begin position="432"/>
        <end position="499"/>
    </location>
</feature>
<evidence type="ECO:0000313" key="2">
    <source>
        <dbReference type="EMBL" id="CAG7716459.1"/>
    </source>
</evidence>
<reference evidence="2" key="1">
    <citation type="submission" date="2021-06" db="EMBL/GenBank/DDBJ databases">
        <authorList>
            <person name="Hodson N. C."/>
            <person name="Mongue J. A."/>
            <person name="Jaron S. K."/>
        </authorList>
    </citation>
    <scope>NUCLEOTIDE SEQUENCE</scope>
</reference>
<feature type="region of interest" description="Disordered" evidence="1">
    <location>
        <begin position="142"/>
        <end position="253"/>
    </location>
</feature>
<protein>
    <submittedName>
        <fullName evidence="2">Uncharacterized protein</fullName>
    </submittedName>
</protein>
<feature type="compositionally biased region" description="Acidic residues" evidence="1">
    <location>
        <begin position="156"/>
        <end position="199"/>
    </location>
</feature>
<dbReference type="OrthoDB" id="10597155at2759"/>
<dbReference type="EMBL" id="CAJVCH010038740">
    <property type="protein sequence ID" value="CAG7716459.1"/>
    <property type="molecule type" value="Genomic_DNA"/>
</dbReference>
<feature type="compositionally biased region" description="Polar residues" evidence="1">
    <location>
        <begin position="441"/>
        <end position="458"/>
    </location>
</feature>
<evidence type="ECO:0000256" key="1">
    <source>
        <dbReference type="SAM" id="MobiDB-lite"/>
    </source>
</evidence>
<sequence length="643" mass="70228">MSEGTPGDHKKADEEGKSQEEKEGEGKSLGTKKEETLVSELKSWTCIGDGKEEVVKSPVASSSTGAGVGSFSQSNARKYQVGLGTSGEDVDFELEEYSEDDTEVSSEAVVDDIELILMPEEVEDLPAMDHSPKLVRVTELNIDGNMEDDFFKMDADEGEEDYCGEEEEEEEEDGNGTEKEPDEQDDPQSQDYEEEDETTENGNSRPQRRVSSGDVYSSGKVHSGVQTDISALEKDDGDYDDGEDASYSEDSSRFDWRRRKTLTLTGVGIAGTGNSGKPSGRLATPRGKKLNWKSELTLLPSKTKIGFVAGSTGLSMGGSTGFGAFSFANSGYSGDANFSSHDQYSPRVAKFTSQDNVMSSSSQFLKPSTLYRTRNLSRNLNHFASSENTFMQQDQQDSHRFQVSTTALCTSTNFRGSTSQSSNQICMAAPLSARRRPSAKNFRQSLPDLSSSAISYQDNNRRRQSQLGGSRSGGGGKVNFGFRLQKKSSSDDETSSLIDESERCLRSSIDLLLTDDYPSPGCDYPYMPRSTGGGAGGLSQPYAASTASGYYSARRSCSQPLLTDQGLCGEPRDPSMGSPFLPRTLKDMRCSRWAKVILPNGLVAVVCVKEMDELRDCLTVHTETGCVVTIPFRKVVFAWRIKR</sequence>
<evidence type="ECO:0000313" key="3">
    <source>
        <dbReference type="Proteomes" id="UP000708208"/>
    </source>
</evidence>
<dbReference type="AlphaFoldDB" id="A0A8J2JLB6"/>
<dbReference type="Proteomes" id="UP000708208">
    <property type="component" value="Unassembled WGS sequence"/>
</dbReference>
<organism evidence="2 3">
    <name type="scientific">Allacma fusca</name>
    <dbReference type="NCBI Taxonomy" id="39272"/>
    <lineage>
        <taxon>Eukaryota</taxon>
        <taxon>Metazoa</taxon>
        <taxon>Ecdysozoa</taxon>
        <taxon>Arthropoda</taxon>
        <taxon>Hexapoda</taxon>
        <taxon>Collembola</taxon>
        <taxon>Symphypleona</taxon>
        <taxon>Sminthuridae</taxon>
        <taxon>Allacma</taxon>
    </lineage>
</organism>
<name>A0A8J2JLB6_9HEXA</name>
<accession>A0A8J2JLB6</accession>
<feature type="region of interest" description="Disordered" evidence="1">
    <location>
        <begin position="1"/>
        <end position="35"/>
    </location>
</feature>
<gene>
    <name evidence="2" type="ORF">AFUS01_LOCUS5967</name>
</gene>
<proteinExistence type="predicted"/>